<evidence type="ECO:0000256" key="1">
    <source>
        <dbReference type="SAM" id="MobiDB-lite"/>
    </source>
</evidence>
<proteinExistence type="predicted"/>
<gene>
    <name evidence="3" type="ORF">PCASD_10710</name>
    <name evidence="2" type="ORF">PCASD_21934</name>
</gene>
<evidence type="ECO:0000313" key="3">
    <source>
        <dbReference type="EMBL" id="PLW39821.1"/>
    </source>
</evidence>
<feature type="compositionally biased region" description="Polar residues" evidence="1">
    <location>
        <begin position="1"/>
        <end position="25"/>
    </location>
</feature>
<name>A0A2N5UQ00_9BASI</name>
<dbReference type="Proteomes" id="UP000235392">
    <property type="component" value="Unassembled WGS sequence"/>
</dbReference>
<feature type="region of interest" description="Disordered" evidence="1">
    <location>
        <begin position="50"/>
        <end position="96"/>
    </location>
</feature>
<dbReference type="EMBL" id="PGCI01000700">
    <property type="protein sequence ID" value="PLW20352.1"/>
    <property type="molecule type" value="Genomic_DNA"/>
</dbReference>
<comment type="caution">
    <text evidence="3">The sequence shown here is derived from an EMBL/GenBank/DDBJ whole genome shotgun (WGS) entry which is preliminary data.</text>
</comment>
<accession>A0A2N5UQ00</accession>
<organism evidence="3 4">
    <name type="scientific">Puccinia coronata f. sp. avenae</name>
    <dbReference type="NCBI Taxonomy" id="200324"/>
    <lineage>
        <taxon>Eukaryota</taxon>
        <taxon>Fungi</taxon>
        <taxon>Dikarya</taxon>
        <taxon>Basidiomycota</taxon>
        <taxon>Pucciniomycotina</taxon>
        <taxon>Pucciniomycetes</taxon>
        <taxon>Pucciniales</taxon>
        <taxon>Pucciniaceae</taxon>
        <taxon>Puccinia</taxon>
    </lineage>
</organism>
<protein>
    <submittedName>
        <fullName evidence="3">Uncharacterized protein</fullName>
    </submittedName>
</protein>
<reference evidence="3 4" key="1">
    <citation type="submission" date="2017-11" db="EMBL/GenBank/DDBJ databases">
        <title>De novo assembly and phasing of dikaryotic genomes from two isolates of Puccinia coronata f. sp. avenae, the causal agent of oat crown rust.</title>
        <authorList>
            <person name="Miller M.E."/>
            <person name="Zhang Y."/>
            <person name="Omidvar V."/>
            <person name="Sperschneider J."/>
            <person name="Schwessinger B."/>
            <person name="Raley C."/>
            <person name="Palmer J.M."/>
            <person name="Garnica D."/>
            <person name="Upadhyaya N."/>
            <person name="Rathjen J."/>
            <person name="Taylor J.M."/>
            <person name="Park R.F."/>
            <person name="Dodds P.N."/>
            <person name="Hirsch C.D."/>
            <person name="Kianian S.F."/>
            <person name="Figueroa M."/>
        </authorList>
    </citation>
    <scope>NUCLEOTIDE SEQUENCE [LARGE SCALE GENOMIC DNA]</scope>
    <source>
        <strain evidence="3">12SD80</strain>
    </source>
</reference>
<dbReference type="EMBL" id="PGCI01000110">
    <property type="protein sequence ID" value="PLW39821.1"/>
    <property type="molecule type" value="Genomic_DNA"/>
</dbReference>
<feature type="region of interest" description="Disordered" evidence="1">
    <location>
        <begin position="1"/>
        <end position="26"/>
    </location>
</feature>
<sequence length="142" mass="15842">MSEFLNAQTEQPPEQASGASGTTDKQVAKLSRDMINFDARLSTLINLLNASPIFNPPPPDPNAQNRQQGSSTHQVPPDPHQTGNKGDRARFSQPQPDLAFHHFTGQEFDHLKRIEPLKIPDLWFAGNAVQLTSFLRSIQEFL</sequence>
<evidence type="ECO:0000313" key="4">
    <source>
        <dbReference type="Proteomes" id="UP000235392"/>
    </source>
</evidence>
<dbReference type="AlphaFoldDB" id="A0A2N5UQ00"/>
<evidence type="ECO:0000313" key="2">
    <source>
        <dbReference type="EMBL" id="PLW20352.1"/>
    </source>
</evidence>